<gene>
    <name evidence="8" type="ORF">CLV30_1133</name>
</gene>
<dbReference type="InterPro" id="IPR011701">
    <property type="entry name" value="MFS"/>
</dbReference>
<dbReference type="GO" id="GO:0005886">
    <property type="term" value="C:plasma membrane"/>
    <property type="evidence" value="ECO:0007669"/>
    <property type="project" value="UniProtKB-SubCell"/>
</dbReference>
<protein>
    <submittedName>
        <fullName evidence="8">MFS transporter</fullName>
    </submittedName>
</protein>
<feature type="transmembrane region" description="Helical" evidence="6">
    <location>
        <begin position="328"/>
        <end position="347"/>
    </location>
</feature>
<dbReference type="EMBL" id="PYGE01000013">
    <property type="protein sequence ID" value="PSL01515.1"/>
    <property type="molecule type" value="Genomic_DNA"/>
</dbReference>
<feature type="transmembrane region" description="Helical" evidence="6">
    <location>
        <begin position="392"/>
        <end position="414"/>
    </location>
</feature>
<dbReference type="PANTHER" id="PTHR43385">
    <property type="entry name" value="RIBOFLAVIN TRANSPORTER RIBJ"/>
    <property type="match status" value="1"/>
</dbReference>
<feature type="transmembrane region" description="Helical" evidence="6">
    <location>
        <begin position="20"/>
        <end position="47"/>
    </location>
</feature>
<feature type="transmembrane region" description="Helical" evidence="6">
    <location>
        <begin position="240"/>
        <end position="260"/>
    </location>
</feature>
<dbReference type="GO" id="GO:0022857">
    <property type="term" value="F:transmembrane transporter activity"/>
    <property type="evidence" value="ECO:0007669"/>
    <property type="project" value="InterPro"/>
</dbReference>
<dbReference type="Proteomes" id="UP000243528">
    <property type="component" value="Unassembled WGS sequence"/>
</dbReference>
<feature type="transmembrane region" description="Helical" evidence="6">
    <location>
        <begin position="280"/>
        <end position="298"/>
    </location>
</feature>
<feature type="transmembrane region" description="Helical" evidence="6">
    <location>
        <begin position="124"/>
        <end position="142"/>
    </location>
</feature>
<proteinExistence type="predicted"/>
<dbReference type="AlphaFoldDB" id="A0A2P8DWB9"/>
<feature type="transmembrane region" description="Helical" evidence="6">
    <location>
        <begin position="180"/>
        <end position="200"/>
    </location>
</feature>
<evidence type="ECO:0000313" key="8">
    <source>
        <dbReference type="EMBL" id="PSL01515.1"/>
    </source>
</evidence>
<evidence type="ECO:0000256" key="2">
    <source>
        <dbReference type="ARBA" id="ARBA00022448"/>
    </source>
</evidence>
<sequence>MTVTATTSRRTSPLRPGGFYGWHIVVGSTVALAATGPGQTAGVSVFIDPLIVDLGVSRSAISTAYLIGTLCGAFTLPWIGRALDRYGVRRTMATIGLVFGAVLMLLATASGIVGLTAGFVGIRMAGQGALGLTATTATALWFSRRRGTATGIVTAFGAIGISMTPLLMEGFVAEHGWRTAWLVEGLAIWAIVIPLALLGMRDRPADLGQLPDGAQAPEPGETHEHVEWGVTVREAVRTPFFWVVAGGVAACGLLSTAINFHQISLLSERGLTTAEAAGNFLWQTIAALLATLATGALSDRVKPRWLIAASMVALAGSLVLGSRVEPGLSAIAFGALLGSAGGAMRALEAATFPRYYGTTHLGSIRGMVTAVSVGSTAFGPLLFSAAHELTDAYTTILVATAPIPLVIAFTAFVVRPPSLAPHHDSTSTNTSTDTNP</sequence>
<dbReference type="SUPFAM" id="SSF103473">
    <property type="entry name" value="MFS general substrate transporter"/>
    <property type="match status" value="1"/>
</dbReference>
<dbReference type="RefSeq" id="WP_205741037.1">
    <property type="nucleotide sequence ID" value="NZ_PYGE01000013.1"/>
</dbReference>
<evidence type="ECO:0000256" key="6">
    <source>
        <dbReference type="SAM" id="Phobius"/>
    </source>
</evidence>
<name>A0A2P8DWB9_9ACTN</name>
<dbReference type="Gene3D" id="1.20.1250.20">
    <property type="entry name" value="MFS general substrate transporter like domains"/>
    <property type="match status" value="2"/>
</dbReference>
<dbReference type="PANTHER" id="PTHR43385:SF1">
    <property type="entry name" value="RIBOFLAVIN TRANSPORTER RIBJ"/>
    <property type="match status" value="1"/>
</dbReference>
<evidence type="ECO:0000256" key="1">
    <source>
        <dbReference type="ARBA" id="ARBA00004651"/>
    </source>
</evidence>
<organism evidence="8 9">
    <name type="scientific">Haloactinopolyspora alba</name>
    <dbReference type="NCBI Taxonomy" id="648780"/>
    <lineage>
        <taxon>Bacteria</taxon>
        <taxon>Bacillati</taxon>
        <taxon>Actinomycetota</taxon>
        <taxon>Actinomycetes</taxon>
        <taxon>Jiangellales</taxon>
        <taxon>Jiangellaceae</taxon>
        <taxon>Haloactinopolyspora</taxon>
    </lineage>
</organism>
<dbReference type="InterPro" id="IPR020846">
    <property type="entry name" value="MFS_dom"/>
</dbReference>
<evidence type="ECO:0000259" key="7">
    <source>
        <dbReference type="PROSITE" id="PS50850"/>
    </source>
</evidence>
<comment type="caution">
    <text evidence="8">The sequence shown here is derived from an EMBL/GenBank/DDBJ whole genome shotgun (WGS) entry which is preliminary data.</text>
</comment>
<dbReference type="InterPro" id="IPR036259">
    <property type="entry name" value="MFS_trans_sf"/>
</dbReference>
<feature type="transmembrane region" description="Helical" evidence="6">
    <location>
        <begin position="92"/>
        <end position="118"/>
    </location>
</feature>
<feature type="transmembrane region" description="Helical" evidence="6">
    <location>
        <begin position="149"/>
        <end position="168"/>
    </location>
</feature>
<evidence type="ECO:0000313" key="9">
    <source>
        <dbReference type="Proteomes" id="UP000243528"/>
    </source>
</evidence>
<keyword evidence="9" id="KW-1185">Reference proteome</keyword>
<feature type="transmembrane region" description="Helical" evidence="6">
    <location>
        <begin position="59"/>
        <end position="80"/>
    </location>
</feature>
<dbReference type="PROSITE" id="PS50850">
    <property type="entry name" value="MFS"/>
    <property type="match status" value="1"/>
</dbReference>
<evidence type="ECO:0000256" key="4">
    <source>
        <dbReference type="ARBA" id="ARBA00022989"/>
    </source>
</evidence>
<comment type="subcellular location">
    <subcellularLocation>
        <location evidence="1">Cell membrane</location>
        <topology evidence="1">Multi-pass membrane protein</topology>
    </subcellularLocation>
</comment>
<accession>A0A2P8DWB9</accession>
<feature type="transmembrane region" description="Helical" evidence="6">
    <location>
        <begin position="305"/>
        <end position="322"/>
    </location>
</feature>
<feature type="transmembrane region" description="Helical" evidence="6">
    <location>
        <begin position="367"/>
        <end position="386"/>
    </location>
</feature>
<evidence type="ECO:0000256" key="3">
    <source>
        <dbReference type="ARBA" id="ARBA00022692"/>
    </source>
</evidence>
<keyword evidence="2" id="KW-0813">Transport</keyword>
<dbReference type="InterPro" id="IPR052983">
    <property type="entry name" value="MFS_Riboflavin_Transporter"/>
</dbReference>
<reference evidence="8 9" key="1">
    <citation type="submission" date="2018-03" db="EMBL/GenBank/DDBJ databases">
        <title>Genomic Encyclopedia of Archaeal and Bacterial Type Strains, Phase II (KMG-II): from individual species to whole genera.</title>
        <authorList>
            <person name="Goeker M."/>
        </authorList>
    </citation>
    <scope>NUCLEOTIDE SEQUENCE [LARGE SCALE GENOMIC DNA]</scope>
    <source>
        <strain evidence="8 9">DSM 45211</strain>
    </source>
</reference>
<feature type="domain" description="Major facilitator superfamily (MFS) profile" evidence="7">
    <location>
        <begin position="24"/>
        <end position="419"/>
    </location>
</feature>
<keyword evidence="5 6" id="KW-0472">Membrane</keyword>
<keyword evidence="3 6" id="KW-0812">Transmembrane</keyword>
<evidence type="ECO:0000256" key="5">
    <source>
        <dbReference type="ARBA" id="ARBA00023136"/>
    </source>
</evidence>
<dbReference type="Pfam" id="PF07690">
    <property type="entry name" value="MFS_1"/>
    <property type="match status" value="1"/>
</dbReference>
<keyword evidence="4 6" id="KW-1133">Transmembrane helix</keyword>